<dbReference type="SUPFAM" id="SSF51161">
    <property type="entry name" value="Trimeric LpxA-like enzymes"/>
    <property type="match status" value="1"/>
</dbReference>
<reference evidence="1 2" key="1">
    <citation type="submission" date="2024-02" db="EMBL/GenBank/DDBJ databases">
        <title>Genome and pathogenicity analysis of Helicobacter mastomyrinus isolated from mice.</title>
        <authorList>
            <person name="Zhu L."/>
        </authorList>
    </citation>
    <scope>NUCLEOTIDE SEQUENCE [LARGE SCALE GENOMIC DNA]</scope>
    <source>
        <strain evidence="1 2">Hm-17</strain>
    </source>
</reference>
<evidence type="ECO:0000313" key="2">
    <source>
        <dbReference type="Proteomes" id="UP001434737"/>
    </source>
</evidence>
<organism evidence="1 2">
    <name type="scientific">Helicobacter mastomyrinus</name>
    <dbReference type="NCBI Taxonomy" id="287948"/>
    <lineage>
        <taxon>Bacteria</taxon>
        <taxon>Pseudomonadati</taxon>
        <taxon>Campylobacterota</taxon>
        <taxon>Epsilonproteobacteria</taxon>
        <taxon>Campylobacterales</taxon>
        <taxon>Helicobacteraceae</taxon>
        <taxon>Helicobacter</taxon>
    </lineage>
</organism>
<proteinExistence type="predicted"/>
<protein>
    <submittedName>
        <fullName evidence="1">Galactoside O-acetyltransferase</fullName>
    </submittedName>
</protein>
<gene>
    <name evidence="1" type="ORF">V3I05_10210</name>
</gene>
<accession>A0ABZ3F672</accession>
<dbReference type="EMBL" id="CP145316">
    <property type="protein sequence ID" value="XAM18042.1"/>
    <property type="molecule type" value="Genomic_DNA"/>
</dbReference>
<dbReference type="InterPro" id="IPR011004">
    <property type="entry name" value="Trimer_LpxA-like_sf"/>
</dbReference>
<dbReference type="RefSeq" id="WP_300732885.1">
    <property type="nucleotide sequence ID" value="NZ_CP145316.1"/>
</dbReference>
<name>A0ABZ3F672_9HELI</name>
<evidence type="ECO:0000313" key="1">
    <source>
        <dbReference type="EMBL" id="XAM18042.1"/>
    </source>
</evidence>
<sequence>MESFSNPIMKAQYNTSFYTRKELESFGFKYLGDNVLISRLARIYTPERMSIGNCVRIDDFAILSGAISLGQFIHISAHTNITGGNGKDSSVSMGDFCSLSLGSRILSVSDDLSGSMLSNSCVDAKYRHIIASHIHLPGHNHIGAMSLILPRTIFNIGANLGPQSLVCDTTLKAYGYYFGSPARLLKNLDSKQIQTLESQFLRDIAASKKVMGGGDRETLIYPPYSLSHKRAMPFAVSCPTPLKEAV</sequence>
<dbReference type="Gene3D" id="2.160.10.10">
    <property type="entry name" value="Hexapeptide repeat proteins"/>
    <property type="match status" value="1"/>
</dbReference>
<dbReference type="Proteomes" id="UP001434737">
    <property type="component" value="Chromosome"/>
</dbReference>
<keyword evidence="2" id="KW-1185">Reference proteome</keyword>